<comment type="similarity">
    <text evidence="3">Belongs to the CNOT2/3/5 family.</text>
</comment>
<sequence length="1581" mass="168857">MAARKLQTEIDKTLKKVAEGVEIFEDMYELLQRSTNQTQKEKMESDLKTQIKKLQRLRDQIKTWLQSNDIKDKKPLLDNRKLIETQMEKFKACEKEMKTKAFSKEGLIAAAKMNPKDREKAEVTDWLSTQVDELSRQVEAAEAEIETISGSGKKKKGSAKDERASQLEEANDRRNWHISRIEILLRMLENGNLETERVQDIKEDIAYFVESNMEEDFEEDEGIYDDLNLDDGEEAFGLKENDDMHSNVDSTAGMDDLSFRDTPTKPRRDSLADTNVSSTSATTNSTTNNGTIKKEEPTTAVSPVSSTPAPPAAAAASTPSAPSVPLPAAKKTAKKASQEPVAVAKEKAVPTANFSQAKAAPASQSAVLSPPKASSAAPLPPIRYAAAAAAAVAGNAACSADTAAWPSTSTASIANDATSAESASAMPSAVGATLTSATQALSSGTAQAAPGTVAKSNVDAIKNEAGGKARSASPAPPGLTKVDSAAATSTWAPAQDDSTSGFEPAQLAASSAAASVVQPAGGGAGTAAQQAAAQKEAGTEARLPTSLTDLVSSFESAKQKSLRREANLGLVHKSLESSFMNVPSPLDCEKPKYYVPKNPFRTPSYYPQTPASVFDNPAVYSKFDVDTLFYIFYYQQGTYHQYLAAKELKKQSWRFHKQYLTWFQRHSEPQAITDEYEQGVYVIFTVLLAIPSEATTIPLGRSIDPQHRSCNAAHITRMPLRFLTRRRDRSTSTSNSLDSKPSSSSPLASPHDPFAKGKSAVPAQVQIISWDPRDLESSGCQVHIRSRADDTCSATPVYHAFTASSVRRGSDILTPPQASSTSSHSSPGHAPRHVQQTRVEAGAGTSRARLRTASSRSYDDQCSKPDSLHFKHAVSRLAASTLLDTPRSEHVELLQPSWPMPDRDGQEQRSSLIHSHTTPRPAESLPHHTKTAGYDDTLTDTEDASIYSGMPSSSRSHFASIHPSASVASLASFLSFGDGSKDTPAPASTELTKTASSSSSSFNNTLISRTPSTCRLRRSTNASSADIQVSASSTESGAGPSVAPEMIASRSRSSSLSSLTPKFLRSKQGAQAPSTPSGKSKRSRGAPPSAWRSDIASTATADMTSADGGGASSTYSSDNQGSSHGHGHQQEHTSSSTLGHLLSKVAVSAHVRKSSADAASDRFYHRSPASNTHRPLTATTDASSSPLLASSITAVDSPIISGLPLPDPTPASISLLVTSQLFKRLGPPPVGLEPHCFHERVALIQGYVQSQVPPPPCPKSPPQSVQRASLPPPPRKRRDVAALEDEFDKLECLAEIEMAKFASAGGVGLEELRLEEAFLEARRRSGVDWNRSHFELRSAVGAGSPRMRDAVPPGVSTSAGLGLLTHKDVSGAEGGLGVSLKPAPRTRRRPVIVGADAEDGKGKRPTTAPETEQGCVAAKSSFTSPRRREGAGQRELFTPQSFSSKPHQLHNTSIVDEARLHSPLSPLSQLLPLTQNPAPSSYTPTSGSGKQRRGSSDRDSSSSHTHQSNSSAGTSTQSPLFWNHHHAFRGGGRLKKEGREMDEGTEEGEGDETEDTASCESLSDATKVVQQQQALGDGVIW</sequence>
<feature type="region of interest" description="Disordered" evidence="9">
    <location>
        <begin position="1468"/>
        <end position="1565"/>
    </location>
</feature>
<comment type="subcellular location">
    <subcellularLocation>
        <location evidence="2">Cytoplasm</location>
    </subcellularLocation>
    <subcellularLocation>
        <location evidence="1">Nucleus</location>
    </subcellularLocation>
</comment>
<evidence type="ECO:0000256" key="2">
    <source>
        <dbReference type="ARBA" id="ARBA00004496"/>
    </source>
</evidence>
<feature type="compositionally biased region" description="Polar residues" evidence="9">
    <location>
        <begin position="908"/>
        <end position="918"/>
    </location>
</feature>
<evidence type="ECO:0000313" key="12">
    <source>
        <dbReference type="EMBL" id="SYW77480.1"/>
    </source>
</evidence>
<keyword evidence="13" id="KW-1185">Reference proteome</keyword>
<name>A0A8H8TSE6_9BASI</name>
<feature type="compositionally biased region" description="Low complexity" evidence="9">
    <location>
        <begin position="1093"/>
        <end position="1123"/>
    </location>
</feature>
<feature type="compositionally biased region" description="Low complexity" evidence="9">
    <location>
        <begin position="355"/>
        <end position="376"/>
    </location>
</feature>
<evidence type="ECO:0000256" key="7">
    <source>
        <dbReference type="ARBA" id="ARBA00023163"/>
    </source>
</evidence>
<evidence type="ECO:0000256" key="5">
    <source>
        <dbReference type="ARBA" id="ARBA00022491"/>
    </source>
</evidence>
<feature type="compositionally biased region" description="Low complexity" evidence="9">
    <location>
        <begin position="731"/>
        <end position="750"/>
    </location>
</feature>
<keyword evidence="8" id="KW-0539">Nucleus</keyword>
<feature type="compositionally biased region" description="Polar residues" evidence="9">
    <location>
        <begin position="1168"/>
        <end position="1184"/>
    </location>
</feature>
<feature type="region of interest" description="Disordered" evidence="9">
    <location>
        <begin position="239"/>
        <end position="376"/>
    </location>
</feature>
<keyword evidence="6" id="KW-0805">Transcription regulation</keyword>
<evidence type="ECO:0000256" key="4">
    <source>
        <dbReference type="ARBA" id="ARBA00022490"/>
    </source>
</evidence>
<dbReference type="EMBL" id="ULHB01000026">
    <property type="protein sequence ID" value="SYW77480.1"/>
    <property type="molecule type" value="Genomic_DNA"/>
</dbReference>
<feature type="region of interest" description="Disordered" evidence="9">
    <location>
        <begin position="466"/>
        <end position="504"/>
    </location>
</feature>
<evidence type="ECO:0000256" key="8">
    <source>
        <dbReference type="ARBA" id="ARBA00023242"/>
    </source>
</evidence>
<keyword evidence="5" id="KW-0678">Repressor</keyword>
<evidence type="ECO:0000259" key="11">
    <source>
        <dbReference type="Pfam" id="PF04153"/>
    </source>
</evidence>
<feature type="region of interest" description="Disordered" evidence="9">
    <location>
        <begin position="724"/>
        <end position="759"/>
    </location>
</feature>
<feature type="domain" description="CCR4-Not complex component Not N-terminal" evidence="10">
    <location>
        <begin position="3"/>
        <end position="230"/>
    </location>
</feature>
<feature type="region of interest" description="Disordered" evidence="9">
    <location>
        <begin position="143"/>
        <end position="170"/>
    </location>
</feature>
<proteinExistence type="inferred from homology"/>
<evidence type="ECO:0000256" key="6">
    <source>
        <dbReference type="ARBA" id="ARBA00023015"/>
    </source>
</evidence>
<evidence type="ECO:0000256" key="9">
    <source>
        <dbReference type="SAM" id="MobiDB-lite"/>
    </source>
</evidence>
<feature type="region of interest" description="Disordered" evidence="9">
    <location>
        <begin position="808"/>
        <end position="866"/>
    </location>
</feature>
<evidence type="ECO:0000313" key="13">
    <source>
        <dbReference type="Proteomes" id="UP000658997"/>
    </source>
</evidence>
<dbReference type="PANTHER" id="PTHR23326">
    <property type="entry name" value="CCR4 NOT-RELATED"/>
    <property type="match status" value="1"/>
</dbReference>
<feature type="compositionally biased region" description="Polar residues" evidence="9">
    <location>
        <begin position="1002"/>
        <end position="1036"/>
    </location>
</feature>
<dbReference type="GO" id="GO:0005634">
    <property type="term" value="C:nucleus"/>
    <property type="evidence" value="ECO:0007669"/>
    <property type="project" value="UniProtKB-SubCell"/>
</dbReference>
<evidence type="ECO:0000256" key="3">
    <source>
        <dbReference type="ARBA" id="ARBA00007682"/>
    </source>
</evidence>
<feature type="compositionally biased region" description="Low complexity" evidence="9">
    <location>
        <begin position="298"/>
        <end position="330"/>
    </location>
</feature>
<feature type="compositionally biased region" description="Low complexity" evidence="9">
    <location>
        <begin position="1049"/>
        <end position="1059"/>
    </location>
</feature>
<reference evidence="12" key="1">
    <citation type="submission" date="2018-08" db="EMBL/GenBank/DDBJ databases">
        <authorList>
            <person name="Guldener U."/>
        </authorList>
    </citation>
    <scope>NUCLEOTIDE SEQUENCE</scope>
    <source>
        <strain evidence="12">UB2</strain>
    </source>
</reference>
<feature type="compositionally biased region" description="Acidic residues" evidence="9">
    <location>
        <begin position="1543"/>
        <end position="1557"/>
    </location>
</feature>
<feature type="region of interest" description="Disordered" evidence="9">
    <location>
        <begin position="980"/>
        <end position="1136"/>
    </location>
</feature>
<dbReference type="InterPro" id="IPR038635">
    <property type="entry name" value="CCR4-NOT_su2/3/5_C_sf"/>
</dbReference>
<dbReference type="GO" id="GO:0000289">
    <property type="term" value="P:nuclear-transcribed mRNA poly(A) tail shortening"/>
    <property type="evidence" value="ECO:0007669"/>
    <property type="project" value="UniProtKB-ARBA"/>
</dbReference>
<dbReference type="FunFam" id="2.30.30.1020:FF:000006">
    <property type="entry name" value="CCR4-NOT transcription complex, subunit 3"/>
    <property type="match status" value="1"/>
</dbReference>
<dbReference type="Pfam" id="PF04065">
    <property type="entry name" value="Not3"/>
    <property type="match status" value="1"/>
</dbReference>
<feature type="compositionally biased region" description="Polar residues" evidence="9">
    <location>
        <begin position="1474"/>
        <end position="1484"/>
    </location>
</feature>
<evidence type="ECO:0000259" key="10">
    <source>
        <dbReference type="Pfam" id="PF04065"/>
    </source>
</evidence>
<dbReference type="InterPro" id="IPR040168">
    <property type="entry name" value="Not2/3/5"/>
</dbReference>
<feature type="compositionally biased region" description="Basic and acidic residues" evidence="9">
    <location>
        <begin position="857"/>
        <end position="866"/>
    </location>
</feature>
<evidence type="ECO:0000256" key="1">
    <source>
        <dbReference type="ARBA" id="ARBA00004123"/>
    </source>
</evidence>
<feature type="compositionally biased region" description="Pro residues" evidence="9">
    <location>
        <begin position="1252"/>
        <end position="1261"/>
    </location>
</feature>
<dbReference type="Pfam" id="PF04153">
    <property type="entry name" value="NOT2_3_5_C"/>
    <property type="match status" value="1"/>
</dbReference>
<keyword evidence="7" id="KW-0804">Transcription</keyword>
<feature type="region of interest" description="Disordered" evidence="9">
    <location>
        <begin position="895"/>
        <end position="937"/>
    </location>
</feature>
<feature type="domain" description="NOT2/NOT3/NOT5 C-terminal" evidence="11">
    <location>
        <begin position="578"/>
        <end position="684"/>
    </location>
</feature>
<dbReference type="InterPro" id="IPR007207">
    <property type="entry name" value="Not_N"/>
</dbReference>
<feature type="region of interest" description="Disordered" evidence="9">
    <location>
        <begin position="1387"/>
        <end position="1448"/>
    </location>
</feature>
<comment type="caution">
    <text evidence="12">The sequence shown here is derived from an EMBL/GenBank/DDBJ whole genome shotgun (WGS) entry which is preliminary data.</text>
</comment>
<dbReference type="GO" id="GO:0005737">
    <property type="term" value="C:cytoplasm"/>
    <property type="evidence" value="ECO:0007669"/>
    <property type="project" value="UniProtKB-SubCell"/>
</dbReference>
<protein>
    <submittedName>
        <fullName evidence="12">Related to NOT3 - general negative regulator of transcription, subunit 3</fullName>
    </submittedName>
</protein>
<feature type="compositionally biased region" description="Polar residues" evidence="9">
    <location>
        <begin position="486"/>
        <end position="501"/>
    </location>
</feature>
<feature type="compositionally biased region" description="Low complexity" evidence="9">
    <location>
        <begin position="274"/>
        <end position="291"/>
    </location>
</feature>
<dbReference type="GO" id="GO:0030015">
    <property type="term" value="C:CCR4-NOT core complex"/>
    <property type="evidence" value="ECO:0007669"/>
    <property type="project" value="InterPro"/>
</dbReference>
<keyword evidence="4" id="KW-0963">Cytoplasm</keyword>
<feature type="compositionally biased region" description="Polar residues" evidence="9">
    <location>
        <begin position="1438"/>
        <end position="1448"/>
    </location>
</feature>
<accession>A0A8H8TSE6</accession>
<feature type="region of interest" description="Disordered" evidence="9">
    <location>
        <begin position="1156"/>
        <end position="1184"/>
    </location>
</feature>
<feature type="region of interest" description="Disordered" evidence="9">
    <location>
        <begin position="1252"/>
        <end position="1278"/>
    </location>
</feature>
<gene>
    <name evidence="12" type="ORF">UBRO2_01860</name>
</gene>
<feature type="compositionally biased region" description="Low complexity" evidence="9">
    <location>
        <begin position="814"/>
        <end position="829"/>
    </location>
</feature>
<feature type="compositionally biased region" description="Polar residues" evidence="9">
    <location>
        <begin position="1068"/>
        <end position="1078"/>
    </location>
</feature>
<dbReference type="Gene3D" id="2.30.30.1020">
    <property type="entry name" value="CCR4-NOT complex subunit 2/3/5, C-terminal domain"/>
    <property type="match status" value="1"/>
</dbReference>
<feature type="compositionally biased region" description="Low complexity" evidence="9">
    <location>
        <begin position="1502"/>
        <end position="1511"/>
    </location>
</feature>
<dbReference type="Proteomes" id="UP000658997">
    <property type="component" value="Unassembled WGS sequence"/>
</dbReference>
<dbReference type="GO" id="GO:0006355">
    <property type="term" value="P:regulation of DNA-templated transcription"/>
    <property type="evidence" value="ECO:0007669"/>
    <property type="project" value="InterPro"/>
</dbReference>
<feature type="compositionally biased region" description="Basic and acidic residues" evidence="9">
    <location>
        <begin position="158"/>
        <end position="170"/>
    </location>
</feature>
<dbReference type="InterPro" id="IPR007282">
    <property type="entry name" value="NOT2/3/5_C"/>
</dbReference>
<feature type="compositionally biased region" description="Low complexity" evidence="9">
    <location>
        <begin position="841"/>
        <end position="856"/>
    </location>
</feature>
<organism evidence="12 13">
    <name type="scientific">Ustilago bromivora</name>
    <dbReference type="NCBI Taxonomy" id="307758"/>
    <lineage>
        <taxon>Eukaryota</taxon>
        <taxon>Fungi</taxon>
        <taxon>Dikarya</taxon>
        <taxon>Basidiomycota</taxon>
        <taxon>Ustilaginomycotina</taxon>
        <taxon>Ustilaginomycetes</taxon>
        <taxon>Ustilaginales</taxon>
        <taxon>Ustilaginaceae</taxon>
        <taxon>Ustilago</taxon>
    </lineage>
</organism>
<feature type="compositionally biased region" description="Basic and acidic residues" evidence="9">
    <location>
        <begin position="257"/>
        <end position="271"/>
    </location>
</feature>